<keyword evidence="3" id="KW-1185">Reference proteome</keyword>
<dbReference type="STRING" id="523846.Mfer_0366"/>
<evidence type="ECO:0000256" key="1">
    <source>
        <dbReference type="SAM" id="Phobius"/>
    </source>
</evidence>
<proteinExistence type="predicted"/>
<keyword evidence="1" id="KW-0472">Membrane</keyword>
<evidence type="ECO:0000313" key="2">
    <source>
        <dbReference type="EMBL" id="ADP77168.1"/>
    </source>
</evidence>
<evidence type="ECO:0008006" key="4">
    <source>
        <dbReference type="Google" id="ProtNLM"/>
    </source>
</evidence>
<dbReference type="OrthoDB" id="71441at2157"/>
<sequence>MFKFLKDEKGQGAAEYMLLIGGALAIVLIALFIYTTYMNSAKGVLQGNADVSNVRSKTTNWAGLP</sequence>
<feature type="transmembrane region" description="Helical" evidence="1">
    <location>
        <begin position="16"/>
        <end position="37"/>
    </location>
</feature>
<evidence type="ECO:0000313" key="3">
    <source>
        <dbReference type="Proteomes" id="UP000002315"/>
    </source>
</evidence>
<dbReference type="HOGENOM" id="CLU_197250_1_0_2"/>
<dbReference type="Pfam" id="PF04021">
    <property type="entry name" value="Class_IIIsignal"/>
    <property type="match status" value="1"/>
</dbReference>
<protein>
    <recommendedName>
        <fullName evidence="4">Class III signal peptide</fullName>
    </recommendedName>
</protein>
<dbReference type="EMBL" id="CP002278">
    <property type="protein sequence ID" value="ADP77168.1"/>
    <property type="molecule type" value="Genomic_DNA"/>
</dbReference>
<keyword evidence="1" id="KW-1133">Transmembrane helix</keyword>
<dbReference type="Proteomes" id="UP000002315">
    <property type="component" value="Chromosome"/>
</dbReference>
<keyword evidence="1" id="KW-0812">Transmembrane</keyword>
<name>E3GXY6_METFV</name>
<gene>
    <name evidence="2" type="ordered locus">Mfer_0366</name>
</gene>
<dbReference type="KEGG" id="mfv:Mfer_0366"/>
<reference evidence="2 3" key="1">
    <citation type="journal article" date="2010" name="Stand. Genomic Sci.">
        <title>Complete genome sequence of Methanothermus fervidus type strain (V24S).</title>
        <authorList>
            <person name="Anderson I."/>
            <person name="Djao O.D."/>
            <person name="Misra M."/>
            <person name="Chertkov O."/>
            <person name="Nolan M."/>
            <person name="Lucas S."/>
            <person name="Lapidus A."/>
            <person name="Del Rio T.G."/>
            <person name="Tice H."/>
            <person name="Cheng J.F."/>
            <person name="Tapia R."/>
            <person name="Han C."/>
            <person name="Goodwin L."/>
            <person name="Pitluck S."/>
            <person name="Liolios K."/>
            <person name="Ivanova N."/>
            <person name="Mavromatis K."/>
            <person name="Mikhailova N."/>
            <person name="Pati A."/>
            <person name="Brambilla E."/>
            <person name="Chen A."/>
            <person name="Palaniappan K."/>
            <person name="Land M."/>
            <person name="Hauser L."/>
            <person name="Chang Y.J."/>
            <person name="Jeffries C.D."/>
            <person name="Sikorski J."/>
            <person name="Spring S."/>
            <person name="Rohde M."/>
            <person name="Eichinger K."/>
            <person name="Huber H."/>
            <person name="Wirth R."/>
            <person name="Goker M."/>
            <person name="Detter J.C."/>
            <person name="Woyke T."/>
            <person name="Bristow J."/>
            <person name="Eisen J.A."/>
            <person name="Markowitz V."/>
            <person name="Hugenholtz P."/>
            <person name="Klenk H.P."/>
            <person name="Kyrpides N.C."/>
        </authorList>
    </citation>
    <scope>NUCLEOTIDE SEQUENCE [LARGE SCALE GENOMIC DNA]</scope>
    <source>
        <strain evidence="3">ATCC 43054 / DSM 2088 / JCM 10308 / V24 S</strain>
    </source>
</reference>
<accession>E3GXY6</accession>
<dbReference type="InterPro" id="IPR007166">
    <property type="entry name" value="Class3_signal_pept_motif"/>
</dbReference>
<organism evidence="2 3">
    <name type="scientific">Methanothermus fervidus (strain ATCC 43054 / DSM 2088 / JCM 10308 / V24 S)</name>
    <dbReference type="NCBI Taxonomy" id="523846"/>
    <lineage>
        <taxon>Archaea</taxon>
        <taxon>Methanobacteriati</taxon>
        <taxon>Methanobacteriota</taxon>
        <taxon>Methanomada group</taxon>
        <taxon>Methanobacteria</taxon>
        <taxon>Methanobacteriales</taxon>
        <taxon>Methanothermaceae</taxon>
        <taxon>Methanothermus</taxon>
    </lineage>
</organism>
<dbReference type="AlphaFoldDB" id="E3GXY6"/>